<proteinExistence type="predicted"/>
<dbReference type="AlphaFoldDB" id="A0A0C3QTP7"/>
<name>A0A0C3QTP7_9AGAM</name>
<dbReference type="OrthoDB" id="3250466at2759"/>
<evidence type="ECO:0000313" key="2">
    <source>
        <dbReference type="Proteomes" id="UP000054248"/>
    </source>
</evidence>
<gene>
    <name evidence="1" type="ORF">M407DRAFT_19388</name>
</gene>
<protein>
    <recommendedName>
        <fullName evidence="3">F-box domain-containing protein</fullName>
    </recommendedName>
</protein>
<dbReference type="Proteomes" id="UP000054248">
    <property type="component" value="Unassembled WGS sequence"/>
</dbReference>
<accession>A0A0C3QTP7</accession>
<dbReference type="SUPFAM" id="SSF52047">
    <property type="entry name" value="RNI-like"/>
    <property type="match status" value="1"/>
</dbReference>
<keyword evidence="2" id="KW-1185">Reference proteome</keyword>
<evidence type="ECO:0000313" key="1">
    <source>
        <dbReference type="EMBL" id="KIO31649.1"/>
    </source>
</evidence>
<organism evidence="1 2">
    <name type="scientific">Tulasnella calospora MUT 4182</name>
    <dbReference type="NCBI Taxonomy" id="1051891"/>
    <lineage>
        <taxon>Eukaryota</taxon>
        <taxon>Fungi</taxon>
        <taxon>Dikarya</taxon>
        <taxon>Basidiomycota</taxon>
        <taxon>Agaricomycotina</taxon>
        <taxon>Agaricomycetes</taxon>
        <taxon>Cantharellales</taxon>
        <taxon>Tulasnellaceae</taxon>
        <taxon>Tulasnella</taxon>
    </lineage>
</organism>
<reference evidence="2" key="2">
    <citation type="submission" date="2015-01" db="EMBL/GenBank/DDBJ databases">
        <title>Evolutionary Origins and Diversification of the Mycorrhizal Mutualists.</title>
        <authorList>
            <consortium name="DOE Joint Genome Institute"/>
            <consortium name="Mycorrhizal Genomics Consortium"/>
            <person name="Kohler A."/>
            <person name="Kuo A."/>
            <person name="Nagy L.G."/>
            <person name="Floudas D."/>
            <person name="Copeland A."/>
            <person name="Barry K.W."/>
            <person name="Cichocki N."/>
            <person name="Veneault-Fourrey C."/>
            <person name="LaButti K."/>
            <person name="Lindquist E.A."/>
            <person name="Lipzen A."/>
            <person name="Lundell T."/>
            <person name="Morin E."/>
            <person name="Murat C."/>
            <person name="Riley R."/>
            <person name="Ohm R."/>
            <person name="Sun H."/>
            <person name="Tunlid A."/>
            <person name="Henrissat B."/>
            <person name="Grigoriev I.V."/>
            <person name="Hibbett D.S."/>
            <person name="Martin F."/>
        </authorList>
    </citation>
    <scope>NUCLEOTIDE SEQUENCE [LARGE SCALE GENOMIC DNA]</scope>
    <source>
        <strain evidence="2">MUT 4182</strain>
    </source>
</reference>
<dbReference type="EMBL" id="KN822961">
    <property type="protein sequence ID" value="KIO31649.1"/>
    <property type="molecule type" value="Genomic_DNA"/>
</dbReference>
<dbReference type="HOGENOM" id="CLU_977247_0_0_1"/>
<evidence type="ECO:0008006" key="3">
    <source>
        <dbReference type="Google" id="ProtNLM"/>
    </source>
</evidence>
<dbReference type="Gene3D" id="3.80.10.10">
    <property type="entry name" value="Ribonuclease Inhibitor"/>
    <property type="match status" value="1"/>
</dbReference>
<reference evidence="1 2" key="1">
    <citation type="submission" date="2014-04" db="EMBL/GenBank/DDBJ databases">
        <authorList>
            <consortium name="DOE Joint Genome Institute"/>
            <person name="Kuo A."/>
            <person name="Girlanda M."/>
            <person name="Perotto S."/>
            <person name="Kohler A."/>
            <person name="Nagy L.G."/>
            <person name="Floudas D."/>
            <person name="Copeland A."/>
            <person name="Barry K.W."/>
            <person name="Cichocki N."/>
            <person name="Veneault-Fourrey C."/>
            <person name="LaButti K."/>
            <person name="Lindquist E.A."/>
            <person name="Lipzen A."/>
            <person name="Lundell T."/>
            <person name="Morin E."/>
            <person name="Murat C."/>
            <person name="Sun H."/>
            <person name="Tunlid A."/>
            <person name="Henrissat B."/>
            <person name="Grigoriev I.V."/>
            <person name="Hibbett D.S."/>
            <person name="Martin F."/>
            <person name="Nordberg H.P."/>
            <person name="Cantor M.N."/>
            <person name="Hua S.X."/>
        </authorList>
    </citation>
    <scope>NUCLEOTIDE SEQUENCE [LARGE SCALE GENOMIC DNA]</scope>
    <source>
        <strain evidence="1 2">MUT 4182</strain>
    </source>
</reference>
<sequence length="285" mass="31263">MTFVHGSSSTAAQRFLNHLTAIPLSHLSDVYFLCANRDRLAPSTLATFLQPNRATLVDLRLSEFPLTVSGLKELGSFPGVINLKVGQEGAATELHEFFGMIAFSFPNLRLIDVTLDEAITEDVSVAGIGGLAACRELRILFLTSRNWKSLTAEDLGRFGSWWPSMESFSLSQPYDYQDQVRIPLGILQDFARVWSQTLNGLRLEFDVEAPLPSLSSVKLNFEKLGVLDVGGSDILESSVDGVAAFLKKLSPGRLVISSDSNCARWHAVMSKVNAQFVAQEDVILP</sequence>
<dbReference type="InterPro" id="IPR032675">
    <property type="entry name" value="LRR_dom_sf"/>
</dbReference>